<keyword evidence="3" id="KW-1277">Toxin-antitoxin system</keyword>
<dbReference type="InterPro" id="IPR038296">
    <property type="entry name" value="ParD_sf"/>
</dbReference>
<dbReference type="SUPFAM" id="SSF47598">
    <property type="entry name" value="Ribbon-helix-helix"/>
    <property type="match status" value="1"/>
</dbReference>
<evidence type="ECO:0000256" key="3">
    <source>
        <dbReference type="ARBA" id="ARBA00022649"/>
    </source>
</evidence>
<dbReference type="PANTHER" id="PTHR36582">
    <property type="entry name" value="ANTITOXIN PARD"/>
    <property type="match status" value="1"/>
</dbReference>
<gene>
    <name evidence="5" type="ORF">CKO31_05970</name>
</gene>
<reference evidence="5 6" key="1">
    <citation type="journal article" date="2020" name="Microorganisms">
        <title>Osmotic Adaptation and Compatible Solute Biosynthesis of Phototrophic Bacteria as Revealed from Genome Analyses.</title>
        <authorList>
            <person name="Imhoff J.F."/>
            <person name="Rahn T."/>
            <person name="Kunzel S."/>
            <person name="Keller A."/>
            <person name="Neulinger S.C."/>
        </authorList>
    </citation>
    <scope>NUCLEOTIDE SEQUENCE [LARGE SCALE GENOMIC DNA]</scope>
    <source>
        <strain evidence="5 6">DSM 6210</strain>
    </source>
</reference>
<evidence type="ECO:0000313" key="6">
    <source>
        <dbReference type="Proteomes" id="UP000748752"/>
    </source>
</evidence>
<dbReference type="InterPro" id="IPR022789">
    <property type="entry name" value="ParD"/>
</dbReference>
<dbReference type="Gene3D" id="6.10.10.120">
    <property type="entry name" value="Antitoxin ParD1-like"/>
    <property type="match status" value="1"/>
</dbReference>
<accession>A0ABS1CEI6</accession>
<dbReference type="RefSeq" id="WP_200234999.1">
    <property type="nucleotide sequence ID" value="NZ_NRRV01000010.1"/>
</dbReference>
<evidence type="ECO:0000313" key="5">
    <source>
        <dbReference type="EMBL" id="MBK1630300.1"/>
    </source>
</evidence>
<protein>
    <recommendedName>
        <fullName evidence="2">Antitoxin ParD</fullName>
    </recommendedName>
</protein>
<dbReference type="Proteomes" id="UP000748752">
    <property type="component" value="Unassembled WGS sequence"/>
</dbReference>
<comment type="function">
    <text evidence="4">Antitoxin component of a type II toxin-antitoxin (TA) system. Neutralizes the effect of toxin ParE.</text>
</comment>
<evidence type="ECO:0000256" key="4">
    <source>
        <dbReference type="ARBA" id="ARBA00037106"/>
    </source>
</evidence>
<organism evidence="5 6">
    <name type="scientific">Thiohalocapsa halophila</name>
    <dbReference type="NCBI Taxonomy" id="69359"/>
    <lineage>
        <taxon>Bacteria</taxon>
        <taxon>Pseudomonadati</taxon>
        <taxon>Pseudomonadota</taxon>
        <taxon>Gammaproteobacteria</taxon>
        <taxon>Chromatiales</taxon>
        <taxon>Chromatiaceae</taxon>
        <taxon>Thiohalocapsa</taxon>
    </lineage>
</organism>
<dbReference type="CDD" id="cd22231">
    <property type="entry name" value="RHH_NikR_HicB-like"/>
    <property type="match status" value="1"/>
</dbReference>
<comment type="caution">
    <text evidence="5">The sequence shown here is derived from an EMBL/GenBank/DDBJ whole genome shotgun (WGS) entry which is preliminary data.</text>
</comment>
<dbReference type="PANTHER" id="PTHR36582:SF2">
    <property type="entry name" value="ANTITOXIN PARD"/>
    <property type="match status" value="1"/>
</dbReference>
<dbReference type="InterPro" id="IPR010985">
    <property type="entry name" value="Ribbon_hlx_hlx"/>
</dbReference>
<comment type="similarity">
    <text evidence="1">Belongs to the ParD antitoxin family.</text>
</comment>
<proteinExistence type="inferred from homology"/>
<evidence type="ECO:0000256" key="2">
    <source>
        <dbReference type="ARBA" id="ARBA00017940"/>
    </source>
</evidence>
<sequence length="80" mass="9339">MSQISISLPDDLEEFVREQVAASSYTSTSEYLRQLIREHREVVRFRNLIDEGASSTIEGTFDKPYFDDLRARARSRTPRK</sequence>
<keyword evidence="6" id="KW-1185">Reference proteome</keyword>
<name>A0ABS1CEI6_9GAMM</name>
<evidence type="ECO:0000256" key="1">
    <source>
        <dbReference type="ARBA" id="ARBA00008580"/>
    </source>
</evidence>
<dbReference type="EMBL" id="NRRV01000010">
    <property type="protein sequence ID" value="MBK1630300.1"/>
    <property type="molecule type" value="Genomic_DNA"/>
</dbReference>
<dbReference type="Pfam" id="PF03693">
    <property type="entry name" value="ParD_antitoxin"/>
    <property type="match status" value="1"/>
</dbReference>